<name>A0A3L7JD72_9HYPH</name>
<dbReference type="AlphaFoldDB" id="A0A3L7JD72"/>
<gene>
    <name evidence="2" type="ORF">D8780_10795</name>
</gene>
<proteinExistence type="predicted"/>
<keyword evidence="1" id="KW-1133">Transmembrane helix</keyword>
<organism evidence="2 3">
    <name type="scientific">Notoacmeibacter ruber</name>
    <dbReference type="NCBI Taxonomy" id="2670375"/>
    <lineage>
        <taxon>Bacteria</taxon>
        <taxon>Pseudomonadati</taxon>
        <taxon>Pseudomonadota</taxon>
        <taxon>Alphaproteobacteria</taxon>
        <taxon>Hyphomicrobiales</taxon>
        <taxon>Notoacmeibacteraceae</taxon>
        <taxon>Notoacmeibacter</taxon>
    </lineage>
</organism>
<keyword evidence="1" id="KW-0812">Transmembrane</keyword>
<evidence type="ECO:0000256" key="1">
    <source>
        <dbReference type="SAM" id="Phobius"/>
    </source>
</evidence>
<comment type="caution">
    <text evidence="2">The sequence shown here is derived from an EMBL/GenBank/DDBJ whole genome shotgun (WGS) entry which is preliminary data.</text>
</comment>
<accession>A0A3L7JD72</accession>
<reference evidence="2 3" key="1">
    <citation type="submission" date="2018-10" db="EMBL/GenBank/DDBJ databases">
        <title>Notoacmeibacter sp. M2BS9Y-3-1, whole genome shotgun sequence.</title>
        <authorList>
            <person name="Tuo L."/>
        </authorList>
    </citation>
    <scope>NUCLEOTIDE SEQUENCE [LARGE SCALE GENOMIC DNA]</scope>
    <source>
        <strain evidence="2 3">M2BS9Y-3-1</strain>
    </source>
</reference>
<feature type="transmembrane region" description="Helical" evidence="1">
    <location>
        <begin position="21"/>
        <end position="43"/>
    </location>
</feature>
<dbReference type="Proteomes" id="UP000281094">
    <property type="component" value="Unassembled WGS sequence"/>
</dbReference>
<evidence type="ECO:0000313" key="3">
    <source>
        <dbReference type="Proteomes" id="UP000281094"/>
    </source>
</evidence>
<dbReference type="InterPro" id="IPR018666">
    <property type="entry name" value="DUF2125"/>
</dbReference>
<keyword evidence="3" id="KW-1185">Reference proteome</keyword>
<dbReference type="EMBL" id="RCWN01000001">
    <property type="protein sequence ID" value="RLQ88626.1"/>
    <property type="molecule type" value="Genomic_DNA"/>
</dbReference>
<evidence type="ECO:0000313" key="2">
    <source>
        <dbReference type="EMBL" id="RLQ88626.1"/>
    </source>
</evidence>
<dbReference type="Pfam" id="PF09898">
    <property type="entry name" value="DUF2125"/>
    <property type="match status" value="1"/>
</dbReference>
<protein>
    <submittedName>
        <fullName evidence="2">DUF2125 domain-containing protein</fullName>
    </submittedName>
</protein>
<sequence length="340" mass="36706">MTRRLAPHPDDQKSRPRSGRMVLALGIALLIVFVAWTAGWFYMASRLESQMRQAIAQFSEGSGEASCAQMDVWGYPFQLGVSCEPVTFLTDDRQYAGKAKAFHSSVQLNDPNRIAGEVEAPLQLESSRFPPLSVGWDHMSLSTRYAEPLPETLSIDGRNVTFVLQENGSLLAEVGRLLVKTKVDQSDLDITLRLADMTSPMTGGEGLPPLSLEADVSLTDGVPILAQNGLASMRGLSGRLDQVHLRAGSGDAQLWISGDYEVDSDGLIDGDIKIKLQSPEEIGDLLAELVPAEADAIRGAFDALDNFAVNDGRTPSIPVKVENGVPSILFIKLPAIPPLP</sequence>
<keyword evidence="1" id="KW-0472">Membrane</keyword>